<dbReference type="EMBL" id="CACVBM020001160">
    <property type="protein sequence ID" value="CAA7035595.1"/>
    <property type="molecule type" value="Genomic_DNA"/>
</dbReference>
<dbReference type="Proteomes" id="UP000467841">
    <property type="component" value="Unassembled WGS sequence"/>
</dbReference>
<proteinExistence type="predicted"/>
<gene>
    <name evidence="2" type="ORF">MERR_LOCUS22830</name>
</gene>
<organism evidence="2 3">
    <name type="scientific">Microthlaspi erraticum</name>
    <dbReference type="NCBI Taxonomy" id="1685480"/>
    <lineage>
        <taxon>Eukaryota</taxon>
        <taxon>Viridiplantae</taxon>
        <taxon>Streptophyta</taxon>
        <taxon>Embryophyta</taxon>
        <taxon>Tracheophyta</taxon>
        <taxon>Spermatophyta</taxon>
        <taxon>Magnoliopsida</taxon>
        <taxon>eudicotyledons</taxon>
        <taxon>Gunneridae</taxon>
        <taxon>Pentapetalae</taxon>
        <taxon>rosids</taxon>
        <taxon>malvids</taxon>
        <taxon>Brassicales</taxon>
        <taxon>Brassicaceae</taxon>
        <taxon>Coluteocarpeae</taxon>
        <taxon>Microthlaspi</taxon>
    </lineage>
</organism>
<accession>A0A6D2IYB6</accession>
<comment type="caution">
    <text evidence="2">The sequence shown here is derived from an EMBL/GenBank/DDBJ whole genome shotgun (WGS) entry which is preliminary data.</text>
</comment>
<evidence type="ECO:0000313" key="3">
    <source>
        <dbReference type="Proteomes" id="UP000467841"/>
    </source>
</evidence>
<sequence>MKFCYFPSNEKTPTRSMIRLLVFGCSTSPMSPMSVWKRSGELLRTSSSRSSLIPEPPPGCKPNPPPEPPDPPDLWPVVSSLVHLQALSNPPPPTSLCALPLPYPKHKSIEFVLVLTFSGMELEVAGCHVCFKFQFSGDNPPPTDRSSLTISGFPVTTQRTVSSPLSALDGDKTSSAVVSLFHSGETPPRSNSAFSPHSCLSGGCPQHPFTAVLPWAKFVHFSDVLPGVELQHCNLRAPLISRSSFTVFLRLCSGRHVIMQFNVSSTGPSAGFSSVLTDLGSGILLIRRISKLFFAVLEYYQLTGVSLNSLLSFMEIDSKRSTRAIRLVRLLSTAQELKIVFKTIIGALLKKLLVFIFDQNCITYPFIALYFISASSCFYSLAKGSQLSTLVIAI</sequence>
<evidence type="ECO:0000313" key="2">
    <source>
        <dbReference type="EMBL" id="CAA7035595.1"/>
    </source>
</evidence>
<protein>
    <submittedName>
        <fullName evidence="2">Uncharacterized protein</fullName>
    </submittedName>
</protein>
<evidence type="ECO:0000256" key="1">
    <source>
        <dbReference type="SAM" id="MobiDB-lite"/>
    </source>
</evidence>
<keyword evidence="3" id="KW-1185">Reference proteome</keyword>
<dbReference type="AlphaFoldDB" id="A0A6D2IYB6"/>
<reference evidence="2" key="1">
    <citation type="submission" date="2020-01" db="EMBL/GenBank/DDBJ databases">
        <authorList>
            <person name="Mishra B."/>
        </authorList>
    </citation>
    <scope>NUCLEOTIDE SEQUENCE [LARGE SCALE GENOMIC DNA]</scope>
</reference>
<name>A0A6D2IYB6_9BRAS</name>
<feature type="compositionally biased region" description="Pro residues" evidence="1">
    <location>
        <begin position="54"/>
        <end position="72"/>
    </location>
</feature>
<feature type="region of interest" description="Disordered" evidence="1">
    <location>
        <begin position="46"/>
        <end position="72"/>
    </location>
</feature>